<feature type="transmembrane region" description="Helical" evidence="1">
    <location>
        <begin position="6"/>
        <end position="23"/>
    </location>
</feature>
<accession>B2ILJ6</accession>
<proteinExistence type="predicted"/>
<feature type="transmembrane region" description="Helical" evidence="1">
    <location>
        <begin position="30"/>
        <end position="48"/>
    </location>
</feature>
<reference evidence="2 3" key="1">
    <citation type="submission" date="2008-03" db="EMBL/GenBank/DDBJ databases">
        <title>Complete sequence of plasmid1 of Beijerinckia indica subsp. indica ATCC 9039.</title>
        <authorList>
            <consortium name="US DOE Joint Genome Institute"/>
            <person name="Copeland A."/>
            <person name="Lucas S."/>
            <person name="Lapidus A."/>
            <person name="Glavina del Rio T."/>
            <person name="Dalin E."/>
            <person name="Tice H."/>
            <person name="Bruce D."/>
            <person name="Goodwin L."/>
            <person name="Pitluck S."/>
            <person name="LaButti K."/>
            <person name="Schmutz J."/>
            <person name="Larimer F."/>
            <person name="Land M."/>
            <person name="Hauser L."/>
            <person name="Kyrpides N."/>
            <person name="Mikhailova N."/>
            <person name="Dunfield P.F."/>
            <person name="Dedysh S.N."/>
            <person name="Liesack W."/>
            <person name="Saw J.H."/>
            <person name="Alam M."/>
            <person name="Chen Y."/>
            <person name="Murrell J.C."/>
            <person name="Richardson P."/>
        </authorList>
    </citation>
    <scope>NUCLEOTIDE SEQUENCE [LARGE SCALE GENOMIC DNA]</scope>
    <source>
        <strain evidence="3">ATCC 9039 / DSM 1715 / NCIMB 8712</strain>
        <plasmid evidence="2 3">pBIND01</plasmid>
    </source>
</reference>
<evidence type="ECO:0000313" key="3">
    <source>
        <dbReference type="Proteomes" id="UP000001695"/>
    </source>
</evidence>
<dbReference type="AlphaFoldDB" id="B2ILJ6"/>
<dbReference type="Proteomes" id="UP000001695">
    <property type="component" value="Plasmid pBIND01"/>
</dbReference>
<protein>
    <submittedName>
        <fullName evidence="2">Uncharacterized protein</fullName>
    </submittedName>
</protein>
<keyword evidence="3" id="KW-1185">Reference proteome</keyword>
<dbReference type="EMBL" id="CP001017">
    <property type="protein sequence ID" value="ACB97396.1"/>
    <property type="molecule type" value="Genomic_DNA"/>
</dbReference>
<dbReference type="KEGG" id="bid:Bind_3867"/>
<keyword evidence="1" id="KW-0812">Transmembrane</keyword>
<evidence type="ECO:0000313" key="2">
    <source>
        <dbReference type="EMBL" id="ACB97396.1"/>
    </source>
</evidence>
<keyword evidence="2" id="KW-0614">Plasmid</keyword>
<organism evidence="2 3">
    <name type="scientific">Beijerinckia indica subsp. indica (strain ATCC 9039 / DSM 1715 / NCIMB 8712)</name>
    <dbReference type="NCBI Taxonomy" id="395963"/>
    <lineage>
        <taxon>Bacteria</taxon>
        <taxon>Pseudomonadati</taxon>
        <taxon>Pseudomonadota</taxon>
        <taxon>Alphaproteobacteria</taxon>
        <taxon>Hyphomicrobiales</taxon>
        <taxon>Beijerinckiaceae</taxon>
        <taxon>Beijerinckia</taxon>
    </lineage>
</organism>
<geneLocation type="plasmid" evidence="2 3">
    <name>pBIND01</name>
</geneLocation>
<dbReference type="HOGENOM" id="CLU_3058940_0_0_5"/>
<gene>
    <name evidence="2" type="ordered locus">Bind_3867</name>
</gene>
<evidence type="ECO:0000256" key="1">
    <source>
        <dbReference type="SAM" id="Phobius"/>
    </source>
</evidence>
<keyword evidence="1" id="KW-0472">Membrane</keyword>
<keyword evidence="1" id="KW-1133">Transmembrane helix</keyword>
<sequence>MNGLYIGALFFLGLTAYSLFKGFVRGPKRYYILAGSIFLFVSSFYVAVDLLHL</sequence>
<name>B2ILJ6_BEII9</name>